<dbReference type="EMBL" id="BGPR01016624">
    <property type="protein sequence ID" value="GBN73641.1"/>
    <property type="molecule type" value="Genomic_DNA"/>
</dbReference>
<dbReference type="GO" id="GO:0003676">
    <property type="term" value="F:nucleic acid binding"/>
    <property type="evidence" value="ECO:0007669"/>
    <property type="project" value="InterPro"/>
</dbReference>
<reference evidence="2 4" key="1">
    <citation type="journal article" date="2019" name="Sci. Rep.">
        <title>Orb-weaving spider Araneus ventricosus genome elucidates the spidroin gene catalogue.</title>
        <authorList>
            <person name="Kono N."/>
            <person name="Nakamura H."/>
            <person name="Ohtoshi R."/>
            <person name="Moran D.A.P."/>
            <person name="Shinohara A."/>
            <person name="Yoshida Y."/>
            <person name="Fujiwara M."/>
            <person name="Mori M."/>
            <person name="Tomita M."/>
            <person name="Arakawa K."/>
        </authorList>
    </citation>
    <scope>NUCLEOTIDE SEQUENCE [LARGE SCALE GENOMIC DNA]</scope>
</reference>
<evidence type="ECO:0000313" key="2">
    <source>
        <dbReference type="EMBL" id="GBN73641.1"/>
    </source>
</evidence>
<evidence type="ECO:0000256" key="1">
    <source>
        <dbReference type="SAM" id="MobiDB-lite"/>
    </source>
</evidence>
<feature type="compositionally biased region" description="Low complexity" evidence="1">
    <location>
        <begin position="376"/>
        <end position="385"/>
    </location>
</feature>
<feature type="region of interest" description="Disordered" evidence="1">
    <location>
        <begin position="290"/>
        <end position="355"/>
    </location>
</feature>
<dbReference type="SUPFAM" id="SSF57756">
    <property type="entry name" value="Retrovirus zinc finger-like domains"/>
    <property type="match status" value="1"/>
</dbReference>
<dbReference type="OrthoDB" id="3039988at2759"/>
<evidence type="ECO:0000313" key="4">
    <source>
        <dbReference type="Proteomes" id="UP000499080"/>
    </source>
</evidence>
<protein>
    <recommendedName>
        <fullName evidence="5">CCHC-type domain-containing protein</fullName>
    </recommendedName>
</protein>
<proteinExistence type="predicted"/>
<dbReference type="Proteomes" id="UP000499080">
    <property type="component" value="Unassembled WGS sequence"/>
</dbReference>
<gene>
    <name evidence="2" type="ORF">AVEN_175459_1</name>
    <name evidence="3" type="ORF">AVEN_175476_1</name>
</gene>
<feature type="compositionally biased region" description="Polar residues" evidence="1">
    <location>
        <begin position="311"/>
        <end position="328"/>
    </location>
</feature>
<comment type="caution">
    <text evidence="2">The sequence shown here is derived from an EMBL/GenBank/DDBJ whole genome shotgun (WGS) entry which is preliminary data.</text>
</comment>
<sequence>MGKKKSGPFSGQRVDSSSKRNIFPTFFIIGRISTKNETFHIVSPFLVEKAITSGVGEVKSTKKLRSGDLLVEVESPKQAKEIAKIKSLSTIPVTVKPHATLNSSKGVISCGELLKESEDKITEELKSQGVIHCQRFGHSKTSCRGTLTCSRCAEVGHDSTDCTRAEKCVNCKEEHTSFSRNCFAWKQEKEIISTKIKKQISYQEARKLIKSQTPTPGNSYVSVVKKSTAPSCQTKPDIAADSSSKQSASTPRAPPAMTNQPSFPSVAPLCEKASALPDLTDFKLVTSKKKLTKDSPTTTNNTITTAEKNSKFYTTSSREVRNTIPTRDNTSRPKSALKPFDTPKPTSVDTALLPMAVLPPLERRVLQTRESDADAEMSSSSASEGDTLEYNMSEDLEDSPAFISPPPSSKSEKTKNKYIPTNYKNR</sequence>
<dbReference type="InterPro" id="IPR036875">
    <property type="entry name" value="Znf_CCHC_sf"/>
</dbReference>
<accession>A0A4Y2RD92</accession>
<feature type="region of interest" description="Disordered" evidence="1">
    <location>
        <begin position="231"/>
        <end position="264"/>
    </location>
</feature>
<feature type="region of interest" description="Disordered" evidence="1">
    <location>
        <begin position="367"/>
        <end position="426"/>
    </location>
</feature>
<name>A0A4Y2RD92_ARAVE</name>
<dbReference type="EMBL" id="BGPR01016624">
    <property type="protein sequence ID" value="GBN73660.1"/>
    <property type="molecule type" value="Genomic_DNA"/>
</dbReference>
<dbReference type="GO" id="GO:0008270">
    <property type="term" value="F:zinc ion binding"/>
    <property type="evidence" value="ECO:0007669"/>
    <property type="project" value="InterPro"/>
</dbReference>
<feature type="compositionally biased region" description="Polar residues" evidence="1">
    <location>
        <begin position="241"/>
        <end position="250"/>
    </location>
</feature>
<keyword evidence="4" id="KW-1185">Reference proteome</keyword>
<organism evidence="2 4">
    <name type="scientific">Araneus ventricosus</name>
    <name type="common">Orbweaver spider</name>
    <name type="synonym">Epeira ventricosa</name>
    <dbReference type="NCBI Taxonomy" id="182803"/>
    <lineage>
        <taxon>Eukaryota</taxon>
        <taxon>Metazoa</taxon>
        <taxon>Ecdysozoa</taxon>
        <taxon>Arthropoda</taxon>
        <taxon>Chelicerata</taxon>
        <taxon>Arachnida</taxon>
        <taxon>Araneae</taxon>
        <taxon>Araneomorphae</taxon>
        <taxon>Entelegynae</taxon>
        <taxon>Araneoidea</taxon>
        <taxon>Araneidae</taxon>
        <taxon>Araneus</taxon>
    </lineage>
</organism>
<evidence type="ECO:0008006" key="5">
    <source>
        <dbReference type="Google" id="ProtNLM"/>
    </source>
</evidence>
<evidence type="ECO:0000313" key="3">
    <source>
        <dbReference type="EMBL" id="GBN73660.1"/>
    </source>
</evidence>
<dbReference type="AlphaFoldDB" id="A0A4Y2RD92"/>